<evidence type="ECO:0000259" key="2">
    <source>
        <dbReference type="SMART" id="SM00331"/>
    </source>
</evidence>
<dbReference type="Pfam" id="PF07228">
    <property type="entry name" value="SpoIIE"/>
    <property type="match status" value="1"/>
</dbReference>
<reference evidence="3 4" key="1">
    <citation type="submission" date="2021-08" db="EMBL/GenBank/DDBJ databases">
        <title>WGS of actinomycetes from Thailand.</title>
        <authorList>
            <person name="Thawai C."/>
        </authorList>
    </citation>
    <scope>NUCLEOTIDE SEQUENCE [LARGE SCALE GENOMIC DNA]</scope>
    <source>
        <strain evidence="3 4">PLK6-54</strain>
    </source>
</reference>
<dbReference type="Proteomes" id="UP000778578">
    <property type="component" value="Unassembled WGS sequence"/>
</dbReference>
<accession>A0ABS7Q6D7</accession>
<dbReference type="SUPFAM" id="SSF81606">
    <property type="entry name" value="PP2C-like"/>
    <property type="match status" value="1"/>
</dbReference>
<evidence type="ECO:0000313" key="3">
    <source>
        <dbReference type="EMBL" id="MBY8877334.1"/>
    </source>
</evidence>
<name>A0ABS7Q6D7_9ACTN</name>
<dbReference type="PANTHER" id="PTHR43156">
    <property type="entry name" value="STAGE II SPORULATION PROTEIN E-RELATED"/>
    <property type="match status" value="1"/>
</dbReference>
<keyword evidence="1" id="KW-0378">Hydrolase</keyword>
<comment type="caution">
    <text evidence="3">The sequence shown here is derived from an EMBL/GenBank/DDBJ whole genome shotgun (WGS) entry which is preliminary data.</text>
</comment>
<dbReference type="SMART" id="SM00331">
    <property type="entry name" value="PP2C_SIG"/>
    <property type="match status" value="1"/>
</dbReference>
<dbReference type="InterPro" id="IPR052016">
    <property type="entry name" value="Bact_Sigma-Reg"/>
</dbReference>
<dbReference type="Gene3D" id="3.60.40.10">
    <property type="entry name" value="PPM-type phosphatase domain"/>
    <property type="match status" value="1"/>
</dbReference>
<dbReference type="InterPro" id="IPR001932">
    <property type="entry name" value="PPM-type_phosphatase-like_dom"/>
</dbReference>
<sequence>MTGMEDSAFAAAVKRLLDQGPAGGPEQLADLVRRTAQAMGLNSAVVFLADLQQRDLVPLPGSRDNDGMWSRPLGIEDTLAGRAYRTTATQSSQDGPAVLWLPLVDGRTRIGVMRAEADEATAEVVDWCRALASATALLVASQATHSDELIRLTRSRPMRVAAEMVWAFLPPTTIGNGRVTSTGLLEPAYQVAGDAFDHALTSDTLHLTLVDAMGHDLASGQSSAVALAGCRATRRAGGSLAEIVTDVDKELAEWVPGRMLTGIFADLDLATGTLEWINCGHPPPLLLRGHHIVSGALERTPVLPLGLGPRYPREHTSHRFALRPGDRILLHTDGLTEARSPAGEIFGDQRLADFVTRAASSGESAQETARRLLHAILDYHQHQLRDDAALLIAEWHPGS</sequence>
<keyword evidence="4" id="KW-1185">Reference proteome</keyword>
<dbReference type="PANTHER" id="PTHR43156:SF2">
    <property type="entry name" value="STAGE II SPORULATION PROTEIN E"/>
    <property type="match status" value="1"/>
</dbReference>
<gene>
    <name evidence="3" type="ORF">K7862_06705</name>
</gene>
<proteinExistence type="predicted"/>
<dbReference type="EMBL" id="JAINZZ010000005">
    <property type="protein sequence ID" value="MBY8877334.1"/>
    <property type="molecule type" value="Genomic_DNA"/>
</dbReference>
<dbReference type="InterPro" id="IPR036457">
    <property type="entry name" value="PPM-type-like_dom_sf"/>
</dbReference>
<evidence type="ECO:0000313" key="4">
    <source>
        <dbReference type="Proteomes" id="UP000778578"/>
    </source>
</evidence>
<evidence type="ECO:0000256" key="1">
    <source>
        <dbReference type="ARBA" id="ARBA00022801"/>
    </source>
</evidence>
<feature type="domain" description="PPM-type phosphatase" evidence="2">
    <location>
        <begin position="176"/>
        <end position="395"/>
    </location>
</feature>
<protein>
    <submittedName>
        <fullName evidence="3">SpoIIE family protein phosphatase</fullName>
    </submittedName>
</protein>
<organism evidence="3 4">
    <name type="scientific">Actinacidiphila acidipaludis</name>
    <dbReference type="NCBI Taxonomy" id="2873382"/>
    <lineage>
        <taxon>Bacteria</taxon>
        <taxon>Bacillati</taxon>
        <taxon>Actinomycetota</taxon>
        <taxon>Actinomycetes</taxon>
        <taxon>Kitasatosporales</taxon>
        <taxon>Streptomycetaceae</taxon>
        <taxon>Actinacidiphila</taxon>
    </lineage>
</organism>